<reference evidence="2 3" key="1">
    <citation type="journal article" date="2010" name="Genome Biol. Evol.">
        <title>The sequence of a 1.8-mb bacterial linear plasmid reveals a rich evolutionary reservoir of secondary metabolic pathways.</title>
        <authorList>
            <person name="Medema M.H."/>
            <person name="Trefzer A."/>
            <person name="Kovalchuk A."/>
            <person name="van den Berg M."/>
            <person name="Mueller U."/>
            <person name="Heijne W."/>
            <person name="Wu L."/>
            <person name="Alam M.T."/>
            <person name="Ronning C.M."/>
            <person name="Nierman W.C."/>
            <person name="Bovenberg R.A.L."/>
            <person name="Breitling R."/>
            <person name="Takano E."/>
        </authorList>
    </citation>
    <scope>NUCLEOTIDE SEQUENCE [LARGE SCALE GENOMIC DNA]</scope>
    <source>
        <strain evidence="3">ATCC 27064 / DSM 738 / JCM 4710 / NBRC 13307 / NCIMB 12785 / NRRL 3585 / VKM Ac-602</strain>
        <plasmid evidence="2">pSCL4</plasmid>
    </source>
</reference>
<dbReference type="AlphaFoldDB" id="D5SL36"/>
<sequence>MMDVFEEDDYYTGPPLDIDMVYRVEGDLGVRLPCSYIETLLVRNGGTPRNRCYPTDFPTSWADDHFEISGIRGIGGSWGIDSSSGRGSSYLISEWGYPEIGVVICETPSAGHDTVMLDYSECGLQGEPAVVYVDEDRVPRRIAQSFGEFLARLVPCGSLE</sequence>
<dbReference type="Proteomes" id="UP000002357">
    <property type="component" value="Plasmid pSCL4"/>
</dbReference>
<dbReference type="SUPFAM" id="SSF160631">
    <property type="entry name" value="SMI1/KNR4-like"/>
    <property type="match status" value="1"/>
</dbReference>
<name>D5SL36_STRCL</name>
<dbReference type="EMBL" id="CM000914">
    <property type="protein sequence ID" value="EFG04629.2"/>
    <property type="molecule type" value="Genomic_DNA"/>
</dbReference>
<feature type="domain" description="Knr4/Smi1-like" evidence="1">
    <location>
        <begin position="15"/>
        <end position="152"/>
    </location>
</feature>
<dbReference type="InterPro" id="IPR018958">
    <property type="entry name" value="Knr4/Smi1-like_dom"/>
</dbReference>
<dbReference type="SMART" id="SM00860">
    <property type="entry name" value="SMI1_KNR4"/>
    <property type="match status" value="1"/>
</dbReference>
<evidence type="ECO:0000313" key="3">
    <source>
        <dbReference type="Proteomes" id="UP000002357"/>
    </source>
</evidence>
<geneLocation type="plasmid" evidence="2 3">
    <name>pSCL4</name>
</geneLocation>
<gene>
    <name evidence="2" type="ORF">SCLAV_p1143</name>
</gene>
<keyword evidence="3" id="KW-1185">Reference proteome</keyword>
<dbReference type="Pfam" id="PF09346">
    <property type="entry name" value="SMI1_KNR4"/>
    <property type="match status" value="1"/>
</dbReference>
<dbReference type="GeneID" id="93734223"/>
<proteinExistence type="predicted"/>
<dbReference type="Gene3D" id="3.40.1580.10">
    <property type="entry name" value="SMI1/KNR4-like"/>
    <property type="match status" value="1"/>
</dbReference>
<dbReference type="OrthoDB" id="4827574at2"/>
<dbReference type="RefSeq" id="WP_003963489.1">
    <property type="nucleotide sequence ID" value="NZ_CM000914.1"/>
</dbReference>
<protein>
    <submittedName>
        <fullName evidence="2">SMI1_KNR4 domain-containing protein</fullName>
    </submittedName>
</protein>
<accession>D5SL36</accession>
<evidence type="ECO:0000259" key="1">
    <source>
        <dbReference type="SMART" id="SM00860"/>
    </source>
</evidence>
<dbReference type="InterPro" id="IPR037883">
    <property type="entry name" value="Knr4/Smi1-like_sf"/>
</dbReference>
<keyword evidence="2" id="KW-0614">Plasmid</keyword>
<organism evidence="2 3">
    <name type="scientific">Streptomyces clavuligerus</name>
    <dbReference type="NCBI Taxonomy" id="1901"/>
    <lineage>
        <taxon>Bacteria</taxon>
        <taxon>Bacillati</taxon>
        <taxon>Actinomycetota</taxon>
        <taxon>Actinomycetes</taxon>
        <taxon>Kitasatosporales</taxon>
        <taxon>Streptomycetaceae</taxon>
        <taxon>Streptomyces</taxon>
    </lineage>
</organism>
<evidence type="ECO:0000313" key="2">
    <source>
        <dbReference type="EMBL" id="EFG04629.2"/>
    </source>
</evidence>
<dbReference type="eggNOG" id="COG0457">
    <property type="taxonomic scope" value="Bacteria"/>
</dbReference>